<dbReference type="EMBL" id="VNHX01000004">
    <property type="protein sequence ID" value="TYP96790.1"/>
    <property type="molecule type" value="Genomic_DNA"/>
</dbReference>
<dbReference type="GO" id="GO:0046464">
    <property type="term" value="P:acylglycerol catabolic process"/>
    <property type="evidence" value="ECO:0007669"/>
    <property type="project" value="TreeGrafter"/>
</dbReference>
<evidence type="ECO:0000259" key="2">
    <source>
        <dbReference type="Pfam" id="PF00561"/>
    </source>
</evidence>
<dbReference type="PRINTS" id="PR00412">
    <property type="entry name" value="EPOXHYDRLASE"/>
</dbReference>
<dbReference type="PANTHER" id="PTHR43798">
    <property type="entry name" value="MONOACYLGLYCEROL LIPASE"/>
    <property type="match status" value="1"/>
</dbReference>
<evidence type="ECO:0000256" key="1">
    <source>
        <dbReference type="SAM" id="SignalP"/>
    </source>
</evidence>
<sequence>MKHFSFFIFLLATFHMAFAQAQRPVLDIMLTNYAYPFEVHYLELNSQNQRLKMAYMDVRPENPNGRTVVLMHGKNFNGAYWKTTIDALTREGYRVVVPDQIGFGKSSKPVGYQFTFQQLARNTKAVLDELRVDRIALLGHSMGGMLATRFALMFPDMVDRLVLENPIGLEDWKLVAPYVSIDQNYQNELKADYETTKDYQLKSYYDNQWKPEYDEWVYLLTGWTKHPEYPVVAMNNAQTSDMIFTQPVVYEFSQIKVPTLLIIGTRDRTAIGKNNVKDPKVAASMGQYQLLGKETQQKIPQSQLVELDNVGHLPHIEAFDRFMKPLVDFLKQQ</sequence>
<accession>A0A5S5DLI3</accession>
<dbReference type="GO" id="GO:0047372">
    <property type="term" value="F:monoacylglycerol lipase activity"/>
    <property type="evidence" value="ECO:0007669"/>
    <property type="project" value="TreeGrafter"/>
</dbReference>
<keyword evidence="4" id="KW-1185">Reference proteome</keyword>
<dbReference type="AlphaFoldDB" id="A0A5S5DLI3"/>
<feature type="domain" description="AB hydrolase-1" evidence="2">
    <location>
        <begin position="67"/>
        <end position="318"/>
    </location>
</feature>
<protein>
    <submittedName>
        <fullName evidence="3">Pimeloyl-ACP methyl ester carboxylesterase</fullName>
    </submittedName>
</protein>
<dbReference type="SUPFAM" id="SSF53474">
    <property type="entry name" value="alpha/beta-Hydrolases"/>
    <property type="match status" value="1"/>
</dbReference>
<comment type="caution">
    <text evidence="3">The sequence shown here is derived from an EMBL/GenBank/DDBJ whole genome shotgun (WGS) entry which is preliminary data.</text>
</comment>
<reference evidence="3 4" key="1">
    <citation type="submission" date="2019-07" db="EMBL/GenBank/DDBJ databases">
        <title>Genomic Encyclopedia of Archaeal and Bacterial Type Strains, Phase II (KMG-II): from individual species to whole genera.</title>
        <authorList>
            <person name="Goeker M."/>
        </authorList>
    </citation>
    <scope>NUCLEOTIDE SEQUENCE [LARGE SCALE GENOMIC DNA]</scope>
    <source>
        <strain evidence="3 4">DSM 18850</strain>
    </source>
</reference>
<name>A0A5S5DLI3_9SPHI</name>
<dbReference type="InterPro" id="IPR029058">
    <property type="entry name" value="AB_hydrolase_fold"/>
</dbReference>
<dbReference type="InterPro" id="IPR000639">
    <property type="entry name" value="Epox_hydrolase-like"/>
</dbReference>
<dbReference type="GO" id="GO:0016020">
    <property type="term" value="C:membrane"/>
    <property type="evidence" value="ECO:0007669"/>
    <property type="project" value="TreeGrafter"/>
</dbReference>
<dbReference type="PRINTS" id="PR00111">
    <property type="entry name" value="ABHYDROLASE"/>
</dbReference>
<feature type="signal peptide" evidence="1">
    <location>
        <begin position="1"/>
        <end position="21"/>
    </location>
</feature>
<dbReference type="PANTHER" id="PTHR43798:SF33">
    <property type="entry name" value="HYDROLASE, PUTATIVE (AFU_ORTHOLOGUE AFUA_2G14860)-RELATED"/>
    <property type="match status" value="1"/>
</dbReference>
<dbReference type="InterPro" id="IPR000073">
    <property type="entry name" value="AB_hydrolase_1"/>
</dbReference>
<evidence type="ECO:0000313" key="3">
    <source>
        <dbReference type="EMBL" id="TYP96790.1"/>
    </source>
</evidence>
<dbReference type="OrthoDB" id="9773293at2"/>
<dbReference type="Gene3D" id="3.40.50.1820">
    <property type="entry name" value="alpha/beta hydrolase"/>
    <property type="match status" value="1"/>
</dbReference>
<proteinExistence type="predicted"/>
<feature type="chain" id="PRO_5024418327" evidence="1">
    <location>
        <begin position="22"/>
        <end position="333"/>
    </location>
</feature>
<keyword evidence="1" id="KW-0732">Signal</keyword>
<dbReference type="InterPro" id="IPR050266">
    <property type="entry name" value="AB_hydrolase_sf"/>
</dbReference>
<dbReference type="Pfam" id="PF00561">
    <property type="entry name" value="Abhydrolase_1"/>
    <property type="match status" value="1"/>
</dbReference>
<dbReference type="Proteomes" id="UP000325105">
    <property type="component" value="Unassembled WGS sequence"/>
</dbReference>
<evidence type="ECO:0000313" key="4">
    <source>
        <dbReference type="Proteomes" id="UP000325105"/>
    </source>
</evidence>
<gene>
    <name evidence="3" type="ORF">BC792_10411</name>
</gene>
<organism evidence="3 4">
    <name type="scientific">Sphingobacterium allocomposti</name>
    <dbReference type="NCBI Taxonomy" id="415956"/>
    <lineage>
        <taxon>Bacteria</taxon>
        <taxon>Pseudomonadati</taxon>
        <taxon>Bacteroidota</taxon>
        <taxon>Sphingobacteriia</taxon>
        <taxon>Sphingobacteriales</taxon>
        <taxon>Sphingobacteriaceae</taxon>
        <taxon>Sphingobacterium</taxon>
    </lineage>
</organism>